<accession>A0ABS0CYI4</accession>
<dbReference type="EMBL" id="JADLQX010000024">
    <property type="protein sequence ID" value="MBF6301205.1"/>
    <property type="molecule type" value="Genomic_DNA"/>
</dbReference>
<evidence type="ECO:0000313" key="2">
    <source>
        <dbReference type="EMBL" id="MBF6301205.1"/>
    </source>
</evidence>
<dbReference type="RefSeq" id="WP_195132430.1">
    <property type="nucleotide sequence ID" value="NZ_JADLQX010000024.1"/>
</dbReference>
<proteinExistence type="predicted"/>
<feature type="transmembrane region" description="Helical" evidence="1">
    <location>
        <begin position="17"/>
        <end position="37"/>
    </location>
</feature>
<keyword evidence="1" id="KW-0812">Transmembrane</keyword>
<feature type="transmembrane region" description="Helical" evidence="1">
    <location>
        <begin position="43"/>
        <end position="66"/>
    </location>
</feature>
<keyword evidence="1" id="KW-1133">Transmembrane helix</keyword>
<reference evidence="2 3" key="1">
    <citation type="submission" date="2020-10" db="EMBL/GenBank/DDBJ databases">
        <title>Identification of Nocardia species via Next-generation sequencing and recognition of intraspecies genetic diversity.</title>
        <authorList>
            <person name="Li P."/>
            <person name="Li P."/>
            <person name="Lu B."/>
        </authorList>
    </citation>
    <scope>NUCLEOTIDE SEQUENCE [LARGE SCALE GENOMIC DNA]</scope>
    <source>
        <strain evidence="2 3">BJ06-0157</strain>
    </source>
</reference>
<evidence type="ECO:0000313" key="3">
    <source>
        <dbReference type="Proteomes" id="UP000702209"/>
    </source>
</evidence>
<organism evidence="2 3">
    <name type="scientific">Nocardia amamiensis</name>
    <dbReference type="NCBI Taxonomy" id="404578"/>
    <lineage>
        <taxon>Bacteria</taxon>
        <taxon>Bacillati</taxon>
        <taxon>Actinomycetota</taxon>
        <taxon>Actinomycetes</taxon>
        <taxon>Mycobacteriales</taxon>
        <taxon>Nocardiaceae</taxon>
        <taxon>Nocardia</taxon>
    </lineage>
</organism>
<name>A0ABS0CYI4_9NOCA</name>
<keyword evidence="1" id="KW-0472">Membrane</keyword>
<comment type="caution">
    <text evidence="2">The sequence shown here is derived from an EMBL/GenBank/DDBJ whole genome shotgun (WGS) entry which is preliminary data.</text>
</comment>
<keyword evidence="3" id="KW-1185">Reference proteome</keyword>
<dbReference type="Proteomes" id="UP000702209">
    <property type="component" value="Unassembled WGS sequence"/>
</dbReference>
<evidence type="ECO:0000256" key="1">
    <source>
        <dbReference type="SAM" id="Phobius"/>
    </source>
</evidence>
<gene>
    <name evidence="2" type="ORF">IU459_27205</name>
</gene>
<sequence>MIAGPGYRWWTPLASDAAAWSATAGLAAGWVAYLAGWVSVGTFVVWAGVTLAAAVLMWTARLAVVARRWLVRTGRRWP</sequence>
<protein>
    <submittedName>
        <fullName evidence="2">Uncharacterized protein</fullName>
    </submittedName>
</protein>